<dbReference type="RefSeq" id="WP_386284916.1">
    <property type="nucleotide sequence ID" value="NZ_JBHSWA010000004.1"/>
</dbReference>
<sequence length="164" mass="18507">MRTESLERRQFLTLSAASFAAALMPLRSRAQEVPAASFTFDNLVNDMRDLAQSSYAAPKPVKGFLADLDYDAYQRIRFRPEQARWQEKGVTFRLHAFHPGWLFKEAVEINEVRGETVEPMGFTTADFEYDDAALAKSIPPMPRCRALPVSVCTPRSTAPIFSTN</sequence>
<evidence type="ECO:0000256" key="1">
    <source>
        <dbReference type="ARBA" id="ARBA00004418"/>
    </source>
</evidence>
<reference evidence="4" key="1">
    <citation type="journal article" date="2019" name="Int. J. Syst. Evol. Microbiol.">
        <title>The Global Catalogue of Microorganisms (GCM) 10K type strain sequencing project: providing services to taxonomists for standard genome sequencing and annotation.</title>
        <authorList>
            <consortium name="The Broad Institute Genomics Platform"/>
            <consortium name="The Broad Institute Genome Sequencing Center for Infectious Disease"/>
            <person name="Wu L."/>
            <person name="Ma J."/>
        </authorList>
    </citation>
    <scope>NUCLEOTIDE SEQUENCE [LARGE SCALE GENOMIC DNA]</scope>
    <source>
        <strain evidence="4">NBRC 111368</strain>
    </source>
</reference>
<dbReference type="PROSITE" id="PS51318">
    <property type="entry name" value="TAT"/>
    <property type="match status" value="1"/>
</dbReference>
<dbReference type="InterPro" id="IPR014438">
    <property type="entry name" value="Glucan_biosyn_MdoG/MdoD"/>
</dbReference>
<dbReference type="EMBL" id="JBHSWA010000004">
    <property type="protein sequence ID" value="MFC6643701.1"/>
    <property type="molecule type" value="Genomic_DNA"/>
</dbReference>
<dbReference type="InterPro" id="IPR014718">
    <property type="entry name" value="GH-type_carb-bd"/>
</dbReference>
<proteinExistence type="predicted"/>
<dbReference type="InterPro" id="IPR007444">
    <property type="entry name" value="Glucan_biosyn_MdoG_C"/>
</dbReference>
<dbReference type="Proteomes" id="UP001596403">
    <property type="component" value="Unassembled WGS sequence"/>
</dbReference>
<evidence type="ECO:0000313" key="3">
    <source>
        <dbReference type="EMBL" id="MFC6643701.1"/>
    </source>
</evidence>
<dbReference type="Gene3D" id="2.70.98.10">
    <property type="match status" value="1"/>
</dbReference>
<name>A0ABW1Z3K1_9RHOB</name>
<feature type="domain" description="Glucan biosynthesis periplasmic MdoG C-terminal" evidence="2">
    <location>
        <begin position="38"/>
        <end position="138"/>
    </location>
</feature>
<dbReference type="Pfam" id="PF04349">
    <property type="entry name" value="MdoG"/>
    <property type="match status" value="1"/>
</dbReference>
<dbReference type="PANTHER" id="PTHR30504">
    <property type="entry name" value="GLUCANS BIOSYNTHESIS PROTEIN"/>
    <property type="match status" value="1"/>
</dbReference>
<evidence type="ECO:0000259" key="2">
    <source>
        <dbReference type="Pfam" id="PF04349"/>
    </source>
</evidence>
<organism evidence="3 4">
    <name type="scientific">Sulfitobacter profundi</name>
    <dbReference type="NCBI Taxonomy" id="2679961"/>
    <lineage>
        <taxon>Bacteria</taxon>
        <taxon>Pseudomonadati</taxon>
        <taxon>Pseudomonadota</taxon>
        <taxon>Alphaproteobacteria</taxon>
        <taxon>Rhodobacterales</taxon>
        <taxon>Roseobacteraceae</taxon>
        <taxon>Sulfitobacter</taxon>
    </lineage>
</organism>
<dbReference type="SUPFAM" id="SSF74650">
    <property type="entry name" value="Galactose mutarotase-like"/>
    <property type="match status" value="1"/>
</dbReference>
<accession>A0ABW1Z3K1</accession>
<comment type="subcellular location">
    <subcellularLocation>
        <location evidence="1">Periplasm</location>
    </subcellularLocation>
</comment>
<gene>
    <name evidence="3" type="ORF">ACFQAU_20230</name>
</gene>
<dbReference type="PANTHER" id="PTHR30504:SF2">
    <property type="entry name" value="GLUCANS BIOSYNTHESIS PROTEIN G"/>
    <property type="match status" value="1"/>
</dbReference>
<keyword evidence="4" id="KW-1185">Reference proteome</keyword>
<comment type="caution">
    <text evidence="3">The sequence shown here is derived from an EMBL/GenBank/DDBJ whole genome shotgun (WGS) entry which is preliminary data.</text>
</comment>
<protein>
    <submittedName>
        <fullName evidence="3">Glucan biosynthesis protein</fullName>
    </submittedName>
</protein>
<evidence type="ECO:0000313" key="4">
    <source>
        <dbReference type="Proteomes" id="UP001596403"/>
    </source>
</evidence>
<dbReference type="InterPro" id="IPR006311">
    <property type="entry name" value="TAT_signal"/>
</dbReference>
<dbReference type="InterPro" id="IPR011013">
    <property type="entry name" value="Gal_mutarotase_sf_dom"/>
</dbReference>